<dbReference type="PANTHER" id="PTHR43437">
    <property type="entry name" value="HYDROXYACYL-THIOESTER DEHYDRATASE TYPE 2, MITOCHONDRIAL-RELATED"/>
    <property type="match status" value="1"/>
</dbReference>
<dbReference type="SUPFAM" id="SSF54637">
    <property type="entry name" value="Thioesterase/thiol ester dehydrase-isomerase"/>
    <property type="match status" value="1"/>
</dbReference>
<dbReference type="AlphaFoldDB" id="H6SMN3"/>
<dbReference type="GO" id="GO:0006633">
    <property type="term" value="P:fatty acid biosynthetic process"/>
    <property type="evidence" value="ECO:0007669"/>
    <property type="project" value="TreeGrafter"/>
</dbReference>
<keyword evidence="5" id="KW-1185">Reference proteome</keyword>
<name>H6SMN3_PARPM</name>
<organism evidence="4 5">
    <name type="scientific">Pararhodospirillum photometricum DSM 122</name>
    <dbReference type="NCBI Taxonomy" id="1150469"/>
    <lineage>
        <taxon>Bacteria</taxon>
        <taxon>Pseudomonadati</taxon>
        <taxon>Pseudomonadota</taxon>
        <taxon>Alphaproteobacteria</taxon>
        <taxon>Rhodospirillales</taxon>
        <taxon>Rhodospirillaceae</taxon>
        <taxon>Pararhodospirillum</taxon>
    </lineage>
</organism>
<dbReference type="PATRIC" id="fig|1150469.3.peg.2893"/>
<accession>H6SMN3</accession>
<evidence type="ECO:0000313" key="5">
    <source>
        <dbReference type="Proteomes" id="UP000033220"/>
    </source>
</evidence>
<sequence length="173" mass="18328">MPPRFPRLSPARNPAYSRPGSPSKESVMTADNPILHYFEDLSEGMSASVAKTVSEADIYTFAGVTMDTNPAHLNEEYMKTTPFGGRIAHGMLSAGFISAVLGTKLPGPGAIYVGQTLKFKAPVRIGDTVTATAEVTALVPAKRFVTLRTTCTVAGKLVLDGEATVMVPARPES</sequence>
<evidence type="ECO:0000259" key="3">
    <source>
        <dbReference type="Pfam" id="PF01575"/>
    </source>
</evidence>
<evidence type="ECO:0000313" key="4">
    <source>
        <dbReference type="EMBL" id="CCG09168.1"/>
    </source>
</evidence>
<gene>
    <name evidence="4" type="ORF">RSPPHO_02542</name>
</gene>
<dbReference type="EMBL" id="HE663493">
    <property type="protein sequence ID" value="CCG09168.1"/>
    <property type="molecule type" value="Genomic_DNA"/>
</dbReference>
<feature type="region of interest" description="Disordered" evidence="2">
    <location>
        <begin position="1"/>
        <end position="27"/>
    </location>
</feature>
<feature type="domain" description="MaoC-like" evidence="3">
    <location>
        <begin position="45"/>
        <end position="138"/>
    </location>
</feature>
<keyword evidence="1" id="KW-0456">Lyase</keyword>
<dbReference type="Pfam" id="PF01575">
    <property type="entry name" value="MaoC_dehydratas"/>
    <property type="match status" value="1"/>
</dbReference>
<dbReference type="GO" id="GO:0019171">
    <property type="term" value="F:(3R)-hydroxyacyl-[acyl-carrier-protein] dehydratase activity"/>
    <property type="evidence" value="ECO:0007669"/>
    <property type="project" value="TreeGrafter"/>
</dbReference>
<evidence type="ECO:0000256" key="2">
    <source>
        <dbReference type="SAM" id="MobiDB-lite"/>
    </source>
</evidence>
<protein>
    <submittedName>
        <fullName evidence="4">MaoC-like dehydratase</fullName>
    </submittedName>
</protein>
<dbReference type="InterPro" id="IPR029069">
    <property type="entry name" value="HotDog_dom_sf"/>
</dbReference>
<dbReference type="KEGG" id="rpm:RSPPHO_02542"/>
<dbReference type="InterPro" id="IPR002539">
    <property type="entry name" value="MaoC-like_dom"/>
</dbReference>
<dbReference type="Proteomes" id="UP000033220">
    <property type="component" value="Chromosome DSM 122"/>
</dbReference>
<dbReference type="STRING" id="1150469.RSPPHO_02542"/>
<dbReference type="HOGENOM" id="CLU_094876_3_4_5"/>
<evidence type="ECO:0000256" key="1">
    <source>
        <dbReference type="ARBA" id="ARBA00023239"/>
    </source>
</evidence>
<dbReference type="eggNOG" id="COG2030">
    <property type="taxonomic scope" value="Bacteria"/>
</dbReference>
<dbReference type="CDD" id="cd03449">
    <property type="entry name" value="R_hydratase"/>
    <property type="match status" value="1"/>
</dbReference>
<dbReference type="PANTHER" id="PTHR43437:SF3">
    <property type="entry name" value="HYDROXYACYL-THIOESTER DEHYDRATASE TYPE 2, MITOCHONDRIAL"/>
    <property type="match status" value="1"/>
</dbReference>
<dbReference type="Gene3D" id="3.10.129.10">
    <property type="entry name" value="Hotdog Thioesterase"/>
    <property type="match status" value="1"/>
</dbReference>
<dbReference type="FunFam" id="3.10.129.10:FF:000042">
    <property type="entry name" value="MaoC domain protein dehydratase"/>
    <property type="match status" value="1"/>
</dbReference>
<proteinExistence type="predicted"/>
<reference evidence="4 5" key="1">
    <citation type="submission" date="2012-02" db="EMBL/GenBank/DDBJ databases">
        <title>Shotgun genome sequence of Phaeospirillum photometricum DSM 122.</title>
        <authorList>
            <person name="Duquesne K."/>
            <person name="Sturgis J."/>
        </authorList>
    </citation>
    <scope>NUCLEOTIDE SEQUENCE [LARGE SCALE GENOMIC DNA]</scope>
    <source>
        <strain evidence="5">DSM122</strain>
    </source>
</reference>
<dbReference type="InterPro" id="IPR050965">
    <property type="entry name" value="UPF0336/Enoyl-CoA_hydratase"/>
</dbReference>